<reference evidence="1 2" key="1">
    <citation type="submission" date="2018-08" db="EMBL/GenBank/DDBJ databases">
        <title>Altererythrobacter sp.Ery1 and Ery12, the genome sequencing of novel strains in genus Alterythrobacter.</title>
        <authorList>
            <person name="Cheng H."/>
            <person name="Wu Y.-H."/>
            <person name="Fang C."/>
            <person name="Xu X.-W."/>
        </authorList>
    </citation>
    <scope>NUCLEOTIDE SEQUENCE [LARGE SCALE GENOMIC DNA]</scope>
    <source>
        <strain evidence="1 2">Ery1</strain>
    </source>
</reference>
<keyword evidence="2" id="KW-1185">Reference proteome</keyword>
<dbReference type="Gene3D" id="1.25.40.10">
    <property type="entry name" value="Tetratricopeptide repeat domain"/>
    <property type="match status" value="1"/>
</dbReference>
<proteinExistence type="predicted"/>
<protein>
    <recommendedName>
        <fullName evidence="3">Tetratricopeptide repeat protein</fullName>
    </recommendedName>
</protein>
<dbReference type="SUPFAM" id="SSF48452">
    <property type="entry name" value="TPR-like"/>
    <property type="match status" value="1"/>
</dbReference>
<name>A0A418NFS8_9SPHN</name>
<gene>
    <name evidence="1" type="ORF">D2V04_12005</name>
</gene>
<dbReference type="InterPro" id="IPR011990">
    <property type="entry name" value="TPR-like_helical_dom_sf"/>
</dbReference>
<dbReference type="EMBL" id="QXFK01000018">
    <property type="protein sequence ID" value="RIV76860.1"/>
    <property type="molecule type" value="Genomic_DNA"/>
</dbReference>
<dbReference type="OrthoDB" id="7443106at2"/>
<dbReference type="AlphaFoldDB" id="A0A418NFS8"/>
<sequence>MKSHEAIIIALMLGAAPTAAQQPGEATGTVSNYAAMSDAELKAEVDRLGDGWLGQCEVSEPLLAEFSTRPAGEGYRAGMLLARAVCADKQGAYRQAADAFAEYERDFDPSSFVGLGLYLDSRLDDAASALARLERFANTATDETAGALDVAGFQTAARLARKHGREDAFEDLSFRLFQSPLYASFSGDVKSGIAYRALKPAIRANNDALIDETLGQIRNPVSYPDLLALREYESAWPKIERRVGEHFTAITENYRHWAAARYDNASYDRERFSDAAQALYFDGRFEEATALARKWRERPGAFGNIQEGDAWALNIEAYALDALGRIDEADAVFDRLAELPADENPWVVNFVINRSSRLVGQTRFVEGLEAARLAREVAEVHGSTYARMLVARDHACALHGLDRGEEAETELAYLRENRVETVAVAAQALLCAGRRDEALAMLIDGLEEERTRSNVIGGLLPEEYDLFYTASILPQPRDLLATSAELRMAYQRWAREIPEEFEPAASRKRVPLDRTPRSAR</sequence>
<accession>A0A418NFS8</accession>
<dbReference type="Proteomes" id="UP000285092">
    <property type="component" value="Unassembled WGS sequence"/>
</dbReference>
<evidence type="ECO:0000313" key="1">
    <source>
        <dbReference type="EMBL" id="RIV76860.1"/>
    </source>
</evidence>
<dbReference type="RefSeq" id="WP_119513918.1">
    <property type="nucleotide sequence ID" value="NZ_QXFK01000018.1"/>
</dbReference>
<evidence type="ECO:0008006" key="3">
    <source>
        <dbReference type="Google" id="ProtNLM"/>
    </source>
</evidence>
<organism evidence="1 2">
    <name type="scientific">Pelagerythrobacter aerophilus</name>
    <dbReference type="NCBI Taxonomy" id="2306995"/>
    <lineage>
        <taxon>Bacteria</taxon>
        <taxon>Pseudomonadati</taxon>
        <taxon>Pseudomonadota</taxon>
        <taxon>Alphaproteobacteria</taxon>
        <taxon>Sphingomonadales</taxon>
        <taxon>Erythrobacteraceae</taxon>
        <taxon>Pelagerythrobacter</taxon>
    </lineage>
</organism>
<evidence type="ECO:0000313" key="2">
    <source>
        <dbReference type="Proteomes" id="UP000285092"/>
    </source>
</evidence>
<comment type="caution">
    <text evidence="1">The sequence shown here is derived from an EMBL/GenBank/DDBJ whole genome shotgun (WGS) entry which is preliminary data.</text>
</comment>